<dbReference type="PANTHER" id="PTHR24095:SF14">
    <property type="entry name" value="ACETYL-COENZYME A SYNTHETASE 1"/>
    <property type="match status" value="1"/>
</dbReference>
<evidence type="ECO:0000313" key="14">
    <source>
        <dbReference type="Proteomes" id="UP000218257"/>
    </source>
</evidence>
<proteinExistence type="inferred from homology"/>
<evidence type="ECO:0000259" key="9">
    <source>
        <dbReference type="Pfam" id="PF13193"/>
    </source>
</evidence>
<dbReference type="Proteomes" id="UP000218257">
    <property type="component" value="Chromosome"/>
</dbReference>
<dbReference type="InterPro" id="IPR025110">
    <property type="entry name" value="AMP-bd_C"/>
</dbReference>
<dbReference type="GO" id="GO:0003987">
    <property type="term" value="F:acetate-CoA ligase activity"/>
    <property type="evidence" value="ECO:0007669"/>
    <property type="project" value="UniProtKB-UniRule"/>
</dbReference>
<feature type="domain" description="AMP-dependent synthetase/ligase" evidence="8">
    <location>
        <begin position="80"/>
        <end position="475"/>
    </location>
</feature>
<evidence type="ECO:0000256" key="6">
    <source>
        <dbReference type="ARBA" id="ARBA00022990"/>
    </source>
</evidence>
<dbReference type="PATRIC" id="fig|61435.5.peg.1323"/>
<dbReference type="eggNOG" id="COG0365">
    <property type="taxonomic scope" value="Bacteria"/>
</dbReference>
<dbReference type="GO" id="GO:0005829">
    <property type="term" value="C:cytosol"/>
    <property type="evidence" value="ECO:0007669"/>
    <property type="project" value="TreeGrafter"/>
</dbReference>
<reference evidence="12 13" key="1">
    <citation type="journal article" date="2015" name="Sci. Rep.">
        <title>A comparative genomics and reductive dehalogenase gene transcription study of two chloroethene-respiring bacteria, Dehalococcoides mccartyi strains MB and 11a.</title>
        <authorList>
            <person name="Low A."/>
            <person name="Shen Z."/>
            <person name="Cheng D."/>
            <person name="Rogers M.J."/>
            <person name="Lee P.K."/>
            <person name="He J."/>
        </authorList>
    </citation>
    <scope>NUCLEOTIDE SEQUENCE [LARGE SCALE GENOMIC DNA]</scope>
    <source>
        <strain evidence="12 13">MB</strain>
    </source>
</reference>
<name>A0A0V8M021_9CHLR</name>
<evidence type="ECO:0000313" key="12">
    <source>
        <dbReference type="EMBL" id="KSV17118.1"/>
    </source>
</evidence>
<organism evidence="12 13">
    <name type="scientific">Dehalococcoides mccartyi</name>
    <dbReference type="NCBI Taxonomy" id="61435"/>
    <lineage>
        <taxon>Bacteria</taxon>
        <taxon>Bacillati</taxon>
        <taxon>Chloroflexota</taxon>
        <taxon>Dehalococcoidia</taxon>
        <taxon>Dehalococcoidales</taxon>
        <taxon>Dehalococcoidaceae</taxon>
        <taxon>Dehalococcoides</taxon>
    </lineage>
</organism>
<dbReference type="Pfam" id="PF13193">
    <property type="entry name" value="AMP-binding_C"/>
    <property type="match status" value="1"/>
</dbReference>
<dbReference type="EMBL" id="AP017649">
    <property type="protein sequence ID" value="BAZ97624.1"/>
    <property type="molecule type" value="Genomic_DNA"/>
</dbReference>
<evidence type="ECO:0000313" key="11">
    <source>
        <dbReference type="EMBL" id="BAZ97624.1"/>
    </source>
</evidence>
<dbReference type="InterPro" id="IPR011904">
    <property type="entry name" value="Ac_CoA_lig"/>
</dbReference>
<dbReference type="OrthoDB" id="9778383at2"/>
<dbReference type="NCBIfam" id="TIGR02188">
    <property type="entry name" value="Ac_CoA_lig_AcsA"/>
    <property type="match status" value="1"/>
</dbReference>
<dbReference type="AlphaFoldDB" id="A0A0V8M021"/>
<accession>A0A0V8M021</accession>
<feature type="domain" description="AMP-binding enzyme C-terminal" evidence="9">
    <location>
        <begin position="528"/>
        <end position="606"/>
    </location>
</feature>
<comment type="similarity">
    <text evidence="1">Belongs to the ATP-dependent AMP-binding enzyme family.</text>
</comment>
<evidence type="ECO:0000256" key="7">
    <source>
        <dbReference type="NCBIfam" id="TIGR02188"/>
    </source>
</evidence>
<evidence type="ECO:0000259" key="8">
    <source>
        <dbReference type="Pfam" id="PF00501"/>
    </source>
</evidence>
<dbReference type="GO" id="GO:0005524">
    <property type="term" value="F:ATP binding"/>
    <property type="evidence" value="ECO:0007669"/>
    <property type="project" value="UniProtKB-KW"/>
</dbReference>
<evidence type="ECO:0000256" key="2">
    <source>
        <dbReference type="ARBA" id="ARBA00013275"/>
    </source>
</evidence>
<feature type="domain" description="Acetyl-coenzyme A synthetase N-terminal" evidence="10">
    <location>
        <begin position="25"/>
        <end position="78"/>
    </location>
</feature>
<keyword evidence="5" id="KW-0067">ATP-binding</keyword>
<keyword evidence="6" id="KW-0007">Acetylation</keyword>
<dbReference type="Gene3D" id="3.30.300.30">
    <property type="match status" value="1"/>
</dbReference>
<evidence type="ECO:0000259" key="10">
    <source>
        <dbReference type="Pfam" id="PF16177"/>
    </source>
</evidence>
<dbReference type="InterPro" id="IPR032387">
    <property type="entry name" value="ACAS_N"/>
</dbReference>
<dbReference type="FunFam" id="3.40.50.12780:FF:000001">
    <property type="entry name" value="Acetyl-coenzyme A synthetase"/>
    <property type="match status" value="1"/>
</dbReference>
<dbReference type="CDD" id="cd05966">
    <property type="entry name" value="ACS"/>
    <property type="match status" value="1"/>
</dbReference>
<dbReference type="PROSITE" id="PS00455">
    <property type="entry name" value="AMP_BINDING"/>
    <property type="match status" value="1"/>
</dbReference>
<sequence length="652" mass="73030">MSTEEKKFETQNLPTKTYFWPLKRYQDLYNSALTDSEGFWAKHSDVLSWEKPWEKVLDWNPPYARWFVGGKLNMSYQCVDRHAKSWRKSKVAIYWEGENGDTQTISYSDLYENVNRYASVLKKLGIGKGDRVTVYLPMIPEMVYILLACNRVGAIHNVIFSGFSSQSIADRVNDSGSKMVVTASGGHRRGKILPLKEIVDEAVKSTPSVEHVLVIKYTGHEVVMDPARDVWAHDLLKDADKYVAPEAMDSTDPLFILYTSGTTGKPKGILHGTGGYGVWACNTLKWAFKPTDESVFWCTADVGWITGHTYVVYAPLALGLTQVIYEGAPDYPSVDRWWEIIDKYGVSIFYTSPTAIRMFMRHGEELPAKHNLGTLEMLGSVGEPINPEAWEWYYKNIGHENCPISDTWWQTETGGFMITPCPGIQSFPLKPGSATLPLPGVDPVVVDAEGKELPANETGFIAIRKPWPGIMLGIYNGDELYKKTYWSRFPGWYCPGDFSMKDSDGYLWLLGRADEVIKVAGHRISTAELEHALVGHSSVAEAAVASRPDEVKGEAIVVFVTLKKDVEASADVKRELTHHLRTAIGTIATPEEIIFVEKLPKTRSGKIMRRLLKAVANEVPIGDTTTLDDETSVNEARAAFDELLAARKHHKH</sequence>
<evidence type="ECO:0000256" key="1">
    <source>
        <dbReference type="ARBA" id="ARBA00006432"/>
    </source>
</evidence>
<dbReference type="InterPro" id="IPR000873">
    <property type="entry name" value="AMP-dep_synth/lig_dom"/>
</dbReference>
<dbReference type="GO" id="GO:0019427">
    <property type="term" value="P:acetyl-CoA biosynthetic process from acetate"/>
    <property type="evidence" value="ECO:0007669"/>
    <property type="project" value="UniProtKB-UniRule"/>
</dbReference>
<dbReference type="SUPFAM" id="SSF56801">
    <property type="entry name" value="Acetyl-CoA synthetase-like"/>
    <property type="match status" value="1"/>
</dbReference>
<keyword evidence="3" id="KW-0436">Ligase</keyword>
<dbReference type="InterPro" id="IPR020845">
    <property type="entry name" value="AMP-binding_CS"/>
</dbReference>
<keyword evidence="4" id="KW-0547">Nucleotide-binding</keyword>
<dbReference type="Pfam" id="PF00501">
    <property type="entry name" value="AMP-binding"/>
    <property type="match status" value="1"/>
</dbReference>
<dbReference type="EMBL" id="JGYD01000025">
    <property type="protein sequence ID" value="KSV17118.1"/>
    <property type="molecule type" value="Genomic_DNA"/>
</dbReference>
<dbReference type="InterPro" id="IPR045851">
    <property type="entry name" value="AMP-bd_C_sf"/>
</dbReference>
<reference evidence="11 14" key="2">
    <citation type="journal article" date="2017" name="Sci. Rep.">
        <title>Isolation and genomic characterization of a Dehalococcoides strain suggests genomic rearrangement during culture.</title>
        <authorList>
            <person name="Yohda M."/>
            <person name="Ikegami K."/>
            <person name="Aita Y."/>
            <person name="Kitajima M."/>
            <person name="Takechi A."/>
            <person name="Iwamoto M."/>
            <person name="Fukuda T."/>
            <person name="Tamura N."/>
            <person name="Shibasaki J."/>
            <person name="Koike S."/>
            <person name="Komatsu D."/>
            <person name="Miyagi S."/>
            <person name="Nishimura M."/>
            <person name="Uchino Y."/>
            <person name="Shiroma A."/>
            <person name="Shimoji M."/>
            <person name="Tamotsu H."/>
            <person name="Ashimine N."/>
            <person name="Shinzato M."/>
            <person name="Ohki S."/>
            <person name="Nakano K."/>
            <person name="Teruya K."/>
            <person name="Satou K."/>
            <person name="Hirano T."/>
            <person name="Yagi O."/>
        </authorList>
    </citation>
    <scope>NUCLEOTIDE SEQUENCE [LARGE SCALE GENOMIC DNA]</scope>
    <source>
        <strain evidence="11 14">UCH-ATV1</strain>
    </source>
</reference>
<gene>
    <name evidence="12" type="ORF">DA01_06725</name>
    <name evidence="11" type="ORF">DEHALATV1_0996</name>
</gene>
<evidence type="ECO:0000256" key="4">
    <source>
        <dbReference type="ARBA" id="ARBA00022741"/>
    </source>
</evidence>
<evidence type="ECO:0000256" key="5">
    <source>
        <dbReference type="ARBA" id="ARBA00022840"/>
    </source>
</evidence>
<dbReference type="GO" id="GO:0016208">
    <property type="term" value="F:AMP binding"/>
    <property type="evidence" value="ECO:0007669"/>
    <property type="project" value="InterPro"/>
</dbReference>
<protein>
    <recommendedName>
        <fullName evidence="2 7">Acetate--CoA ligase</fullName>
        <ecNumber evidence="2 7">6.2.1.1</ecNumber>
    </recommendedName>
</protein>
<dbReference type="InterPro" id="IPR042099">
    <property type="entry name" value="ANL_N_sf"/>
</dbReference>
<dbReference type="EC" id="6.2.1.1" evidence="2 7"/>
<dbReference type="RefSeq" id="WP_058292592.1">
    <property type="nucleotide sequence ID" value="NZ_AP017649.1"/>
</dbReference>
<dbReference type="Proteomes" id="UP000053577">
    <property type="component" value="Unassembled WGS sequence"/>
</dbReference>
<dbReference type="Gene3D" id="3.40.50.12780">
    <property type="entry name" value="N-terminal domain of ligase-like"/>
    <property type="match status" value="1"/>
</dbReference>
<dbReference type="PANTHER" id="PTHR24095">
    <property type="entry name" value="ACETYL-COENZYME A SYNTHETASE"/>
    <property type="match status" value="1"/>
</dbReference>
<evidence type="ECO:0000256" key="3">
    <source>
        <dbReference type="ARBA" id="ARBA00022598"/>
    </source>
</evidence>
<dbReference type="NCBIfam" id="NF001208">
    <property type="entry name" value="PRK00174.1"/>
    <property type="match status" value="1"/>
</dbReference>
<evidence type="ECO:0000313" key="13">
    <source>
        <dbReference type="Proteomes" id="UP000053577"/>
    </source>
</evidence>
<dbReference type="Pfam" id="PF16177">
    <property type="entry name" value="ACAS_N"/>
    <property type="match status" value="1"/>
</dbReference>